<dbReference type="Proteomes" id="UP001267426">
    <property type="component" value="Unassembled WGS sequence"/>
</dbReference>
<gene>
    <name evidence="2" type="ORF">RM540_07770</name>
</gene>
<dbReference type="Gene3D" id="3.30.1870.10">
    <property type="entry name" value="EreA-like, domain 2"/>
    <property type="match status" value="1"/>
</dbReference>
<dbReference type="InterPro" id="IPR052036">
    <property type="entry name" value="Hydrolase/PRTase-associated"/>
</dbReference>
<accession>A0ABU3BQT4</accession>
<dbReference type="EMBL" id="JAVRHT010000015">
    <property type="protein sequence ID" value="MDT0631646.1"/>
    <property type="molecule type" value="Genomic_DNA"/>
</dbReference>
<dbReference type="RefSeq" id="WP_311662988.1">
    <property type="nucleotide sequence ID" value="NZ_JAVRHT010000015.1"/>
</dbReference>
<dbReference type="PANTHER" id="PTHR31299">
    <property type="entry name" value="ESTERASE, PUTATIVE (AFU_ORTHOLOGUE AFUA_1G05850)-RELATED"/>
    <property type="match status" value="1"/>
</dbReference>
<comment type="caution">
    <text evidence="2">The sequence shown here is derived from an EMBL/GenBank/DDBJ whole genome shotgun (WGS) entry which is preliminary data.</text>
</comment>
<keyword evidence="1" id="KW-0732">Signal</keyword>
<feature type="chain" id="PRO_5046118035" evidence="1">
    <location>
        <begin position="23"/>
        <end position="410"/>
    </location>
</feature>
<dbReference type="SUPFAM" id="SSF159501">
    <property type="entry name" value="EreA/ChaN-like"/>
    <property type="match status" value="1"/>
</dbReference>
<evidence type="ECO:0000313" key="2">
    <source>
        <dbReference type="EMBL" id="MDT0631646.1"/>
    </source>
</evidence>
<keyword evidence="3" id="KW-1185">Reference proteome</keyword>
<dbReference type="PANTHER" id="PTHR31299:SF0">
    <property type="entry name" value="ESTERASE, PUTATIVE (AFU_ORTHOLOGUE AFUA_1G05850)-RELATED"/>
    <property type="match status" value="1"/>
</dbReference>
<evidence type="ECO:0000256" key="1">
    <source>
        <dbReference type="SAM" id="SignalP"/>
    </source>
</evidence>
<reference evidence="2 3" key="1">
    <citation type="submission" date="2023-09" db="EMBL/GenBank/DDBJ databases">
        <authorList>
            <person name="Rey-Velasco X."/>
        </authorList>
    </citation>
    <scope>NUCLEOTIDE SEQUENCE [LARGE SCALE GENOMIC DNA]</scope>
    <source>
        <strain evidence="2 3">F394</strain>
    </source>
</reference>
<sequence length="410" mass="42205">MRLAPLAALLVALPLAAQPAPADSARAVWLAPHVAPLDGLLADPASAAGGPFLDAVAGARVVALSEPTHGDGAAFLVRSALTRLLHERGGAETLALEASGLTEALPLTSPADALARIDSVAPYVWTTAREARAGLAYAASTAGSPRPLRVVGLDVTPQTGGAAAWDQVERALANAGALDGRWPEVRRVLGAYSRFQRPAVSDSLRDEIEGAVADYRAALSGAGAEEEGLVLGGFLAAAAQFWVQRSTPRDRQMGENVAYLARGSATPLVVWAASSHAVRRLAAVDNLDPAWSYDEAVTMGDAASAALGDGYRAVAFTACGGAWGAAPLDLPVEAIPPPSPGSLEALACAAPFETAAFLDLRALAQTEAGAWLNAPLLARPLGYTEMRAGWPLVLDGLVVIREMTPARATE</sequence>
<feature type="signal peptide" evidence="1">
    <location>
        <begin position="1"/>
        <end position="22"/>
    </location>
</feature>
<organism evidence="2 3">
    <name type="scientific">Rubrivirga litoralis</name>
    <dbReference type="NCBI Taxonomy" id="3075598"/>
    <lineage>
        <taxon>Bacteria</taxon>
        <taxon>Pseudomonadati</taxon>
        <taxon>Rhodothermota</taxon>
        <taxon>Rhodothermia</taxon>
        <taxon>Rhodothermales</taxon>
        <taxon>Rubricoccaceae</taxon>
        <taxon>Rubrivirga</taxon>
    </lineage>
</organism>
<name>A0ABU3BQT4_9BACT</name>
<evidence type="ECO:0000313" key="3">
    <source>
        <dbReference type="Proteomes" id="UP001267426"/>
    </source>
</evidence>
<protein>
    <submittedName>
        <fullName evidence="2">Erythromycin esterase family protein</fullName>
    </submittedName>
</protein>
<dbReference type="Gene3D" id="3.40.1660.10">
    <property type="entry name" value="EreA-like (biosynthetic domain)"/>
    <property type="match status" value="2"/>
</dbReference>
<dbReference type="InterPro" id="IPR007815">
    <property type="entry name" value="Emycin_Estase"/>
</dbReference>
<proteinExistence type="predicted"/>
<dbReference type="Pfam" id="PF05139">
    <property type="entry name" value="Erythro_esteras"/>
    <property type="match status" value="1"/>
</dbReference>